<evidence type="ECO:0000313" key="2">
    <source>
        <dbReference type="Proteomes" id="UP001320706"/>
    </source>
</evidence>
<proteinExistence type="predicted"/>
<dbReference type="EMBL" id="JAMKPW020000013">
    <property type="protein sequence ID" value="KAK8211450.1"/>
    <property type="molecule type" value="Genomic_DNA"/>
</dbReference>
<dbReference type="Proteomes" id="UP001320706">
    <property type="component" value="Unassembled WGS sequence"/>
</dbReference>
<reference evidence="1" key="1">
    <citation type="submission" date="2024-02" db="EMBL/GenBank/DDBJ databases">
        <title>Metagenome Assembled Genome of Zalaria obscura JY119.</title>
        <authorList>
            <person name="Vighnesh L."/>
            <person name="Jagadeeshwari U."/>
            <person name="Venkata Ramana C."/>
            <person name="Sasikala C."/>
        </authorList>
    </citation>
    <scope>NUCLEOTIDE SEQUENCE</scope>
    <source>
        <strain evidence="1">JY119</strain>
    </source>
</reference>
<name>A0ACC3SI61_9PEZI</name>
<keyword evidence="2" id="KW-1185">Reference proteome</keyword>
<feature type="non-terminal residue" evidence="1">
    <location>
        <position position="1"/>
    </location>
</feature>
<comment type="caution">
    <text evidence="1">The sequence shown here is derived from an EMBL/GenBank/DDBJ whole genome shotgun (WGS) entry which is preliminary data.</text>
</comment>
<protein>
    <submittedName>
        <fullName evidence="1">Uncharacterized protein</fullName>
    </submittedName>
</protein>
<sequence>FRRNIVADTTTALRQTARPFPGRSLSILPVNITFNQLRFRGTNPKIQIITPQEGQRHLATQRLHRPVAPHLGIYKWQISSVPSVLMRITGILLSGSFYIFGFAYLASPHLGWELSSASMAAAFGALPFAAKVTAKFALAWPFAFHFFNGLRYLTWDTARAMTNMQVKKTGWLAVGVATISALVLAVHMFCLAQDPRINLAKIDIAGFQYIHESDFCLQCFVTQKVRVFEIALEWRLVPGNLLAVLCAFDLSLERSPSFKDLKVASQPTRATQKGKPYRDVYNRPPSFISAAHIPGFYRESKAGMLHLNFYAFKSQLLLYCVRSFSITRGGLSTVVPVDSVQNSNIWSWQTELRVSTRWSLLSMT</sequence>
<gene>
    <name evidence="1" type="ORF">M8818_003103</name>
</gene>
<organism evidence="1 2">
    <name type="scientific">Zalaria obscura</name>
    <dbReference type="NCBI Taxonomy" id="2024903"/>
    <lineage>
        <taxon>Eukaryota</taxon>
        <taxon>Fungi</taxon>
        <taxon>Dikarya</taxon>
        <taxon>Ascomycota</taxon>
        <taxon>Pezizomycotina</taxon>
        <taxon>Dothideomycetes</taxon>
        <taxon>Dothideomycetidae</taxon>
        <taxon>Dothideales</taxon>
        <taxon>Zalariaceae</taxon>
        <taxon>Zalaria</taxon>
    </lineage>
</organism>
<accession>A0ACC3SI61</accession>
<evidence type="ECO:0000313" key="1">
    <source>
        <dbReference type="EMBL" id="KAK8211450.1"/>
    </source>
</evidence>